<sequence>MFFLIFSLAIVLLYSFVYIYYLIENRKIKNNDIKLKVSETRIHFKHANSNKILDDEYVVKKIKSYNLDQSKIHVIKFRFNESLFKNVILKKEKSGLIEKIFRFISFIPFPIPSPLFLYLTAKRLLVSSNQENRNTIIGLMVIEKIKKHRLLQMILIFSFLFLGLISHFNLADYNIYAAFFIFSMILIIQLDHILIDYRVKKGIYGNNEFESREIIDFILSHSDKDDFHDGGVAKKIIPEPDEIIEKVNEIEGRRA</sequence>
<evidence type="ECO:0000313" key="3">
    <source>
        <dbReference type="Proteomes" id="UP000186895"/>
    </source>
</evidence>
<feature type="transmembrane region" description="Helical" evidence="1">
    <location>
        <begin position="6"/>
        <end position="23"/>
    </location>
</feature>
<dbReference type="STRING" id="49186.SAMN05421647_101957"/>
<feature type="transmembrane region" description="Helical" evidence="1">
    <location>
        <begin position="150"/>
        <end position="169"/>
    </location>
</feature>
<gene>
    <name evidence="2" type="ORF">SAMN05421647_101957</name>
</gene>
<dbReference type="EMBL" id="FTMN01000001">
    <property type="protein sequence ID" value="SIQ02279.1"/>
    <property type="molecule type" value="Genomic_DNA"/>
</dbReference>
<evidence type="ECO:0000313" key="2">
    <source>
        <dbReference type="EMBL" id="SIQ02279.1"/>
    </source>
</evidence>
<dbReference type="AlphaFoldDB" id="A0A1N6PDD7"/>
<reference evidence="2 3" key="1">
    <citation type="submission" date="2017-01" db="EMBL/GenBank/DDBJ databases">
        <authorList>
            <person name="Mah S.A."/>
            <person name="Swanson W.J."/>
            <person name="Moy G.W."/>
            <person name="Vacquier V.D."/>
        </authorList>
    </citation>
    <scope>NUCLEOTIDE SEQUENCE [LARGE SCALE GENOMIC DNA]</scope>
    <source>
        <strain evidence="2 3">DSM 7027</strain>
    </source>
</reference>
<evidence type="ECO:0000256" key="1">
    <source>
        <dbReference type="SAM" id="Phobius"/>
    </source>
</evidence>
<feature type="transmembrane region" description="Helical" evidence="1">
    <location>
        <begin position="175"/>
        <end position="195"/>
    </location>
</feature>
<keyword evidence="1" id="KW-0472">Membrane</keyword>
<dbReference type="RefSeq" id="WP_076461208.1">
    <property type="nucleotide sequence ID" value="NZ_FTMN01000001.1"/>
</dbReference>
<keyword evidence="1" id="KW-0812">Transmembrane</keyword>
<keyword evidence="3" id="KW-1185">Reference proteome</keyword>
<name>A0A1N6PDD7_9GAMM</name>
<accession>A0A1N6PDD7</accession>
<keyword evidence="1" id="KW-1133">Transmembrane helix</keyword>
<proteinExistence type="predicted"/>
<organism evidence="2 3">
    <name type="scientific">Marinobacterium stanieri</name>
    <dbReference type="NCBI Taxonomy" id="49186"/>
    <lineage>
        <taxon>Bacteria</taxon>
        <taxon>Pseudomonadati</taxon>
        <taxon>Pseudomonadota</taxon>
        <taxon>Gammaproteobacteria</taxon>
        <taxon>Oceanospirillales</taxon>
        <taxon>Oceanospirillaceae</taxon>
        <taxon>Marinobacterium</taxon>
    </lineage>
</organism>
<dbReference type="Proteomes" id="UP000186895">
    <property type="component" value="Unassembled WGS sequence"/>
</dbReference>
<protein>
    <submittedName>
        <fullName evidence="2">Uncharacterized protein</fullName>
    </submittedName>
</protein>